<organism evidence="1 2">
    <name type="scientific">Nonomuraea jabiensis</name>
    <dbReference type="NCBI Taxonomy" id="882448"/>
    <lineage>
        <taxon>Bacteria</taxon>
        <taxon>Bacillati</taxon>
        <taxon>Actinomycetota</taxon>
        <taxon>Actinomycetes</taxon>
        <taxon>Streptosporangiales</taxon>
        <taxon>Streptosporangiaceae</taxon>
        <taxon>Nonomuraea</taxon>
    </lineage>
</organism>
<dbReference type="EMBL" id="JACHMB010000001">
    <property type="protein sequence ID" value="MBB5776243.1"/>
    <property type="molecule type" value="Genomic_DNA"/>
</dbReference>
<gene>
    <name evidence="1" type="ORF">HD596_002999</name>
</gene>
<name>A0A7W9G2Z2_9ACTN</name>
<dbReference type="Proteomes" id="UP000579153">
    <property type="component" value="Unassembled WGS sequence"/>
</dbReference>
<accession>A0A7W9G2Z2</accession>
<protein>
    <submittedName>
        <fullName evidence="1">Uncharacterized protein</fullName>
    </submittedName>
</protein>
<evidence type="ECO:0000313" key="2">
    <source>
        <dbReference type="Proteomes" id="UP000579153"/>
    </source>
</evidence>
<evidence type="ECO:0000313" key="1">
    <source>
        <dbReference type="EMBL" id="MBB5776243.1"/>
    </source>
</evidence>
<sequence length="71" mass="7377">MGHRTAHLTTAAEAVADALAALARRDGQQGTAEALRAGHAAVKAIDEALRALHEARSALVGELVAEQNRLI</sequence>
<proteinExistence type="predicted"/>
<dbReference type="RefSeq" id="WP_185069795.1">
    <property type="nucleotide sequence ID" value="NZ_JACHMB010000001.1"/>
</dbReference>
<keyword evidence="2" id="KW-1185">Reference proteome</keyword>
<dbReference type="AlphaFoldDB" id="A0A7W9G2Z2"/>
<comment type="caution">
    <text evidence="1">The sequence shown here is derived from an EMBL/GenBank/DDBJ whole genome shotgun (WGS) entry which is preliminary data.</text>
</comment>
<reference evidence="1 2" key="1">
    <citation type="submission" date="2020-08" db="EMBL/GenBank/DDBJ databases">
        <title>Sequencing the genomes of 1000 actinobacteria strains.</title>
        <authorList>
            <person name="Klenk H.-P."/>
        </authorList>
    </citation>
    <scope>NUCLEOTIDE SEQUENCE [LARGE SCALE GENOMIC DNA]</scope>
    <source>
        <strain evidence="1 2">DSM 45507</strain>
    </source>
</reference>